<dbReference type="EMBL" id="HBFK01017813">
    <property type="protein sequence ID" value="CAD8744502.1"/>
    <property type="molecule type" value="Transcribed_RNA"/>
</dbReference>
<evidence type="ECO:0000313" key="2">
    <source>
        <dbReference type="EMBL" id="CAD8947871.1"/>
    </source>
</evidence>
<organism evidence="2">
    <name type="scientific">Hemiselmis andersenii</name>
    <name type="common">Cryptophyte alga</name>
    <dbReference type="NCBI Taxonomy" id="464988"/>
    <lineage>
        <taxon>Eukaryota</taxon>
        <taxon>Cryptophyceae</taxon>
        <taxon>Cryptomonadales</taxon>
        <taxon>Hemiselmidaceae</taxon>
        <taxon>Hemiselmis</taxon>
    </lineage>
</organism>
<proteinExistence type="predicted"/>
<accession>A0A6U2D9P6</accession>
<dbReference type="EMBL" id="HBFX01003766">
    <property type="protein sequence ID" value="CAD8947871.1"/>
    <property type="molecule type" value="Transcribed_RNA"/>
</dbReference>
<evidence type="ECO:0000313" key="1">
    <source>
        <dbReference type="EMBL" id="CAD8744502.1"/>
    </source>
</evidence>
<protein>
    <recommendedName>
        <fullName evidence="3">CENP-V/GFA domain-containing protein</fullName>
    </recommendedName>
</protein>
<gene>
    <name evidence="2" type="ORF">HAND00432_LOCUS2389</name>
    <name evidence="1" type="ORF">HAND1043_LOCUS10997</name>
</gene>
<dbReference type="AlphaFoldDB" id="A0A6U2D9P6"/>
<name>A0A6U2D9P6_HEMAN</name>
<reference evidence="2" key="1">
    <citation type="submission" date="2021-01" db="EMBL/GenBank/DDBJ databases">
        <authorList>
            <person name="Corre E."/>
            <person name="Pelletier E."/>
            <person name="Niang G."/>
            <person name="Scheremetjew M."/>
            <person name="Finn R."/>
            <person name="Kale V."/>
            <person name="Holt S."/>
            <person name="Cochrane G."/>
            <person name="Meng A."/>
            <person name="Brown T."/>
            <person name="Cohen L."/>
        </authorList>
    </citation>
    <scope>NUCLEOTIDE SEQUENCE</scope>
    <source>
        <strain evidence="1">CCMP441</strain>
        <strain evidence="2">CCMP644</strain>
    </source>
</reference>
<sequence>MAAREPSYLAKCACGKFRAELHGEPFAMGAANCFCNDCCAACYYCDEKAKKEGKKNISMSCGDYPGAGAAISCWLLGDMKVVSGKDQLRGFKMSQKSPLCRTYTACCCTPMIYIGQKFGPRWRAFNLNCITSAKDGSPLKPEMTNVMGKFALKEAWDKIPAGEAKHDMIPWGLLPRVLGVIFIPWLFPGSQITVDEEDKNIPGLFIDAATVTEIVTAETYVKAGVKVPKALQEAK</sequence>
<evidence type="ECO:0008006" key="3">
    <source>
        <dbReference type="Google" id="ProtNLM"/>
    </source>
</evidence>